<evidence type="ECO:0000313" key="4">
    <source>
        <dbReference type="Proteomes" id="UP000326570"/>
    </source>
</evidence>
<dbReference type="NCBIfam" id="NF038032">
    <property type="entry name" value="CehA_McbA_metalo"/>
    <property type="match status" value="1"/>
</dbReference>
<dbReference type="Proteomes" id="UP000326570">
    <property type="component" value="Unassembled WGS sequence"/>
</dbReference>
<dbReference type="Pfam" id="PF18962">
    <property type="entry name" value="Por_Secre_tail"/>
    <property type="match status" value="1"/>
</dbReference>
<dbReference type="AlphaFoldDB" id="A0A5N1IH37"/>
<gene>
    <name evidence="3" type="ORF">F0P94_18860</name>
</gene>
<comment type="caution">
    <text evidence="3">The sequence shown here is derived from an EMBL/GenBank/DDBJ whole genome shotgun (WGS) entry which is preliminary data.</text>
</comment>
<feature type="signal peptide" evidence="1">
    <location>
        <begin position="1"/>
        <end position="19"/>
    </location>
</feature>
<dbReference type="RefSeq" id="WP_150905999.1">
    <property type="nucleotide sequence ID" value="NZ_VTWT01000014.1"/>
</dbReference>
<keyword evidence="1" id="KW-0732">Signal</keyword>
<accession>A0A5N1IH37</accession>
<proteinExistence type="predicted"/>
<feature type="domain" description="Secretion system C-terminal sorting" evidence="2">
    <location>
        <begin position="389"/>
        <end position="468"/>
    </location>
</feature>
<organism evidence="3 4">
    <name type="scientific">Adhaeribacter soli</name>
    <dbReference type="NCBI Taxonomy" id="2607655"/>
    <lineage>
        <taxon>Bacteria</taxon>
        <taxon>Pseudomonadati</taxon>
        <taxon>Bacteroidota</taxon>
        <taxon>Cytophagia</taxon>
        <taxon>Cytophagales</taxon>
        <taxon>Hymenobacteraceae</taxon>
        <taxon>Adhaeribacter</taxon>
    </lineage>
</organism>
<dbReference type="NCBIfam" id="TIGR04183">
    <property type="entry name" value="Por_Secre_tail"/>
    <property type="match status" value="1"/>
</dbReference>
<protein>
    <submittedName>
        <fullName evidence="3">T9SS type A sorting domain-containing protein</fullName>
    </submittedName>
</protein>
<name>A0A5N1IH37_9BACT</name>
<reference evidence="3 4" key="1">
    <citation type="submission" date="2019-09" db="EMBL/GenBank/DDBJ databases">
        <title>Genome sequence of Adhaeribacter sp. M2.</title>
        <authorList>
            <person name="Srinivasan S."/>
        </authorList>
    </citation>
    <scope>NUCLEOTIDE SEQUENCE [LARGE SCALE GENOMIC DNA]</scope>
    <source>
        <strain evidence="3 4">M2</strain>
    </source>
</reference>
<evidence type="ECO:0000313" key="3">
    <source>
        <dbReference type="EMBL" id="KAA9324973.1"/>
    </source>
</evidence>
<dbReference type="SUPFAM" id="SSF89550">
    <property type="entry name" value="PHP domain-like"/>
    <property type="match status" value="1"/>
</dbReference>
<dbReference type="EMBL" id="VTWT01000014">
    <property type="protein sequence ID" value="KAA9324973.1"/>
    <property type="molecule type" value="Genomic_DNA"/>
</dbReference>
<dbReference type="InterPro" id="IPR026444">
    <property type="entry name" value="Secre_tail"/>
</dbReference>
<evidence type="ECO:0000256" key="1">
    <source>
        <dbReference type="SAM" id="SignalP"/>
    </source>
</evidence>
<dbReference type="InterPro" id="IPR016195">
    <property type="entry name" value="Pol/histidinol_Pase-like"/>
</dbReference>
<feature type="chain" id="PRO_5025061369" evidence="1">
    <location>
        <begin position="20"/>
        <end position="470"/>
    </location>
</feature>
<sequence>MKKTFTFLLGMLGAFAVRAQQGTYNYYYGNLHAHSSYSDGNQDHATSGHVTPFQNFVYASGSLNFDFLGISEHNHSQAGMQLANYAKGLRQADSATVNGQFVALYGMEWGVISGGGHMLVYGVNDLIGWETGNYNVYVPKSNYQNLYKEINKRPGAFALLAHPQTGDYNNLATAAFNLVADSALVGTPMRSGPATSVNTTYLNPSTSSYESVYRTLLARGYHVGISLDHDNHKTTFGRTTPGRLVVMAPALTKADLMQALRARRFYASDDWNTQVNFTLNNEPVGSIFQGGSQANISVNVTDADNETVRSITLMKGTPGSGQNAVSVASTNSGVSALSYVDNAASGSAYYYAVIIQNDGDRIVTSPIWYTRGAVTGEKPVQEEETAFRVYPNPVGQAEVTLSYFLKEQAPVRLEVLDALGREIMVVADEEKQTAGSHAYQLQSQHFKAGVYTIRLIRNGLASYRKLIVTH</sequence>
<evidence type="ECO:0000259" key="2">
    <source>
        <dbReference type="Pfam" id="PF18962"/>
    </source>
</evidence>
<keyword evidence="4" id="KW-1185">Reference proteome</keyword>
<dbReference type="Gene3D" id="3.20.20.140">
    <property type="entry name" value="Metal-dependent hydrolases"/>
    <property type="match status" value="1"/>
</dbReference>